<evidence type="ECO:0000313" key="2">
    <source>
        <dbReference type="Proteomes" id="UP001184614"/>
    </source>
</evidence>
<organism evidence="1 2">
    <name type="scientific">Brucella pseudogrignonensis</name>
    <dbReference type="NCBI Taxonomy" id="419475"/>
    <lineage>
        <taxon>Bacteria</taxon>
        <taxon>Pseudomonadati</taxon>
        <taxon>Pseudomonadota</taxon>
        <taxon>Alphaproteobacteria</taxon>
        <taxon>Hyphomicrobiales</taxon>
        <taxon>Brucellaceae</taxon>
        <taxon>Brucella/Ochrobactrum group</taxon>
        <taxon>Brucella</taxon>
    </lineage>
</organism>
<sequence>MASCDLKLSLNGDSLSVMLSMLTEVANRFPEFGSRLLSLLNSGDELFIIDNDNGATTVTGELVVSFKPSDSLFGLVATFSASNPDILI</sequence>
<comment type="caution">
    <text evidence="1">The sequence shown here is derived from an EMBL/GenBank/DDBJ whole genome shotgun (WGS) entry which is preliminary data.</text>
</comment>
<dbReference type="EMBL" id="JAVDQT010000002">
    <property type="protein sequence ID" value="MDR6432014.1"/>
    <property type="molecule type" value="Genomic_DNA"/>
</dbReference>
<dbReference type="RefSeq" id="WP_310011448.1">
    <property type="nucleotide sequence ID" value="NZ_JAVDQT010000002.1"/>
</dbReference>
<proteinExistence type="predicted"/>
<reference evidence="1 2" key="1">
    <citation type="submission" date="2023-07" db="EMBL/GenBank/DDBJ databases">
        <title>Sorghum-associated microbial communities from plants grown in Nebraska, USA.</title>
        <authorList>
            <person name="Schachtman D."/>
        </authorList>
    </citation>
    <scope>NUCLEOTIDE SEQUENCE [LARGE SCALE GENOMIC DNA]</scope>
    <source>
        <strain evidence="1 2">DS1730</strain>
    </source>
</reference>
<evidence type="ECO:0000313" key="1">
    <source>
        <dbReference type="EMBL" id="MDR6432014.1"/>
    </source>
</evidence>
<accession>A0ABU1M7M3</accession>
<name>A0ABU1M7M3_9HYPH</name>
<keyword evidence="2" id="KW-1185">Reference proteome</keyword>
<protein>
    <submittedName>
        <fullName evidence="1">Uncharacterized protein</fullName>
    </submittedName>
</protein>
<dbReference type="Proteomes" id="UP001184614">
    <property type="component" value="Unassembled WGS sequence"/>
</dbReference>
<gene>
    <name evidence="1" type="ORF">J2782_001749</name>
</gene>